<dbReference type="KEGG" id="aon:DEH84_11775"/>
<proteinExistence type="predicted"/>
<sequence length="409" mass="43958">MSRARSFLALPGTARTRWLTSLLLIGCSPASAHIKWFADVQVRDAPRPVVTVIGQSGFIALAACALLTMMLVAATEAWLRRRTTGLPGRALHGVVNDRTALRVIRIGTGFFFLANALYFVDKPVLLTPELTADAPWTTVLQVATGAMALLGRPRLAAMGLVALFGQAIAQYGAFHLIDYTLFLGVAACLWLADAPAALQRRALTALRLTVGLSLLWGAIEKWMYPQWTFPLLCGDARALLMGLTPDFFMQGAGMIEFCTATAIVIGGVAGRLACGLLLALMVAAMPMFGPIDVIGHAPFVLGLAVLACVRNGLADRFHTADTHRHALHWALVFGALLAILPALYVTAHALLIQAGDWTWLPLSVALPGVLLAAWPLTPRSPVHWRRPPLAAWKATRSTQVGWTASRQDG</sequence>
<keyword evidence="1" id="KW-0812">Transmembrane</keyword>
<feature type="transmembrane region" description="Helical" evidence="1">
    <location>
        <begin position="155"/>
        <end position="173"/>
    </location>
</feature>
<evidence type="ECO:0000313" key="3">
    <source>
        <dbReference type="Proteomes" id="UP000244892"/>
    </source>
</evidence>
<evidence type="ECO:0000313" key="2">
    <source>
        <dbReference type="EMBL" id="AWI54029.1"/>
    </source>
</evidence>
<dbReference type="AlphaFoldDB" id="A0A2U8FSM6"/>
<dbReference type="EMBL" id="CP029210">
    <property type="protein sequence ID" value="AWI54029.1"/>
    <property type="molecule type" value="Genomic_DNA"/>
</dbReference>
<protein>
    <recommendedName>
        <fullName evidence="4">DoxX family protein</fullName>
    </recommendedName>
</protein>
<keyword evidence="3" id="KW-1185">Reference proteome</keyword>
<accession>A0A2U8FSM6</accession>
<organism evidence="2 3">
    <name type="scientific">Aquabacterium olei</name>
    <dbReference type="NCBI Taxonomy" id="1296669"/>
    <lineage>
        <taxon>Bacteria</taxon>
        <taxon>Pseudomonadati</taxon>
        <taxon>Pseudomonadota</taxon>
        <taxon>Betaproteobacteria</taxon>
        <taxon>Burkholderiales</taxon>
        <taxon>Aquabacterium</taxon>
    </lineage>
</organism>
<gene>
    <name evidence="2" type="ORF">DEH84_11775</name>
</gene>
<feature type="transmembrane region" description="Helical" evidence="1">
    <location>
        <begin position="56"/>
        <end position="79"/>
    </location>
</feature>
<name>A0A2U8FSM6_9BURK</name>
<dbReference type="OrthoDB" id="517560at2"/>
<evidence type="ECO:0000256" key="1">
    <source>
        <dbReference type="SAM" id="Phobius"/>
    </source>
</evidence>
<feature type="transmembrane region" description="Helical" evidence="1">
    <location>
        <begin position="297"/>
        <end position="314"/>
    </location>
</feature>
<dbReference type="RefSeq" id="WP_109037025.1">
    <property type="nucleotide sequence ID" value="NZ_CP029210.1"/>
</dbReference>
<keyword evidence="1" id="KW-0472">Membrane</keyword>
<dbReference type="Proteomes" id="UP000244892">
    <property type="component" value="Chromosome"/>
</dbReference>
<feature type="transmembrane region" description="Helical" evidence="1">
    <location>
        <begin position="100"/>
        <end position="120"/>
    </location>
</feature>
<reference evidence="2 3" key="1">
    <citation type="submission" date="2018-05" db="EMBL/GenBank/DDBJ databases">
        <title>complete genome sequence of Aquabacterium olei NBRC 110486.</title>
        <authorList>
            <person name="Tang B."/>
            <person name="Chang J."/>
            <person name="Zhang L."/>
            <person name="Yang H."/>
        </authorList>
    </citation>
    <scope>NUCLEOTIDE SEQUENCE [LARGE SCALE GENOMIC DNA]</scope>
    <source>
        <strain evidence="2 3">NBRC 110486</strain>
    </source>
</reference>
<feature type="transmembrane region" description="Helical" evidence="1">
    <location>
        <begin position="326"/>
        <end position="351"/>
    </location>
</feature>
<feature type="transmembrane region" description="Helical" evidence="1">
    <location>
        <begin position="357"/>
        <end position="376"/>
    </location>
</feature>
<feature type="transmembrane region" description="Helical" evidence="1">
    <location>
        <begin position="272"/>
        <end position="291"/>
    </location>
</feature>
<evidence type="ECO:0008006" key="4">
    <source>
        <dbReference type="Google" id="ProtNLM"/>
    </source>
</evidence>
<keyword evidence="1" id="KW-1133">Transmembrane helix</keyword>